<dbReference type="Gene3D" id="3.40.50.1820">
    <property type="entry name" value="alpha/beta hydrolase"/>
    <property type="match status" value="1"/>
</dbReference>
<dbReference type="PANTHER" id="PTHR32268:SF15">
    <property type="entry name" value="HOMOSERINE ACETYLTRANSFERASE FAMILY PROTEIN (AFU_ORTHOLOGUE AFUA_1G15350)"/>
    <property type="match status" value="1"/>
</dbReference>
<dbReference type="EMBL" id="QFBC01000024">
    <property type="protein sequence ID" value="PWE52511.1"/>
    <property type="molecule type" value="Genomic_DNA"/>
</dbReference>
<comment type="caution">
    <text evidence="3">The sequence shown here is derived from an EMBL/GenBank/DDBJ whole genome shotgun (WGS) entry which is preliminary data.</text>
</comment>
<dbReference type="PIRSF" id="PIRSF000443">
    <property type="entry name" value="Homoser_Ac_trans"/>
    <property type="match status" value="1"/>
</dbReference>
<dbReference type="InterPro" id="IPR008220">
    <property type="entry name" value="HAT_MetX-like"/>
</dbReference>
<feature type="active site" evidence="1">
    <location>
        <position position="285"/>
    </location>
</feature>
<dbReference type="SUPFAM" id="SSF53474">
    <property type="entry name" value="alpha/beta-Hydrolases"/>
    <property type="match status" value="1"/>
</dbReference>
<protein>
    <recommendedName>
        <fullName evidence="2">AB hydrolase-1 domain-containing protein</fullName>
    </recommendedName>
</protein>
<dbReference type="RefSeq" id="WP_109462025.1">
    <property type="nucleotide sequence ID" value="NZ_QFBC01000024.1"/>
</dbReference>
<sequence>MTLDYEIFDLGDFALQNGAILRDAKLAYKLFGTLNATRDNAILYPTWYSGQHYDNEWLVGRGMALDPDKYCIIIPNMFGNGLSSSPSNTPEPYNAARFPKVTAYDNVRAQHRLVTEHFGISHLRMVTGWSMGGLQTFHWGAMYPDMMDLLAPFCGSAKCARHNFVFLEGVKAALTADGAFQDGWYSEKPHKGLRAAARVYAGWGFSQSFYREELDLKTLGYASLEDFLVSFWEGFFLPKDPNNLLAMLWTWQNGDISANELYNGDYKAALGAIKAKAYVMPGGTDLYFPPEDSQNEVAHMPNATYVPIPSIWGHFAGGPGTNPVDVKFLDDKLKELLAS</sequence>
<evidence type="ECO:0000313" key="4">
    <source>
        <dbReference type="Proteomes" id="UP000245252"/>
    </source>
</evidence>
<feature type="domain" description="AB hydrolase-1" evidence="2">
    <location>
        <begin position="64"/>
        <end position="308"/>
    </location>
</feature>
<proteinExistence type="predicted"/>
<dbReference type="InterPro" id="IPR029058">
    <property type="entry name" value="AB_hydrolase_fold"/>
</dbReference>
<dbReference type="AlphaFoldDB" id="A0A2U2DGZ0"/>
<organism evidence="3 4">
    <name type="scientific">Metarhizobium album</name>
    <dbReference type="NCBI Taxonomy" id="2182425"/>
    <lineage>
        <taxon>Bacteria</taxon>
        <taxon>Pseudomonadati</taxon>
        <taxon>Pseudomonadota</taxon>
        <taxon>Alphaproteobacteria</taxon>
        <taxon>Hyphomicrobiales</taxon>
        <taxon>Rhizobiaceae</taxon>
        <taxon>Metarhizobium</taxon>
    </lineage>
</organism>
<accession>A0A2U2DGZ0</accession>
<keyword evidence="4" id="KW-1185">Reference proteome</keyword>
<dbReference type="Pfam" id="PF00561">
    <property type="entry name" value="Abhydrolase_1"/>
    <property type="match status" value="1"/>
</dbReference>
<evidence type="ECO:0000313" key="3">
    <source>
        <dbReference type="EMBL" id="PWE52511.1"/>
    </source>
</evidence>
<dbReference type="GO" id="GO:0016747">
    <property type="term" value="F:acyltransferase activity, transferring groups other than amino-acyl groups"/>
    <property type="evidence" value="ECO:0007669"/>
    <property type="project" value="InterPro"/>
</dbReference>
<reference evidence="3 4" key="1">
    <citation type="submission" date="2018-05" db="EMBL/GenBank/DDBJ databases">
        <title>The draft genome of strain NS-104.</title>
        <authorList>
            <person name="Hang P."/>
            <person name="Jiang J."/>
        </authorList>
    </citation>
    <scope>NUCLEOTIDE SEQUENCE [LARGE SCALE GENOMIC DNA]</scope>
    <source>
        <strain evidence="3 4">NS-104</strain>
    </source>
</reference>
<feature type="active site" description="Nucleophile" evidence="1">
    <location>
        <position position="130"/>
    </location>
</feature>
<gene>
    <name evidence="3" type="ORF">DEM27_30565</name>
</gene>
<dbReference type="InterPro" id="IPR000073">
    <property type="entry name" value="AB_hydrolase_1"/>
</dbReference>
<dbReference type="PANTHER" id="PTHR32268">
    <property type="entry name" value="HOMOSERINE O-ACETYLTRANSFERASE"/>
    <property type="match status" value="1"/>
</dbReference>
<name>A0A2U2DGZ0_9HYPH</name>
<dbReference type="OrthoDB" id="9800754at2"/>
<dbReference type="Proteomes" id="UP000245252">
    <property type="component" value="Unassembled WGS sequence"/>
</dbReference>
<evidence type="ECO:0000256" key="1">
    <source>
        <dbReference type="PIRSR" id="PIRSR000443-1"/>
    </source>
</evidence>
<feature type="active site" evidence="1">
    <location>
        <position position="314"/>
    </location>
</feature>
<evidence type="ECO:0000259" key="2">
    <source>
        <dbReference type="Pfam" id="PF00561"/>
    </source>
</evidence>
<dbReference type="NCBIfam" id="NF005757">
    <property type="entry name" value="PRK07581.1"/>
    <property type="match status" value="1"/>
</dbReference>